<reference evidence="2 3" key="1">
    <citation type="submission" date="2024-09" db="EMBL/GenBank/DDBJ databases">
        <authorList>
            <person name="Sun Q."/>
            <person name="Mori K."/>
        </authorList>
    </citation>
    <scope>NUCLEOTIDE SEQUENCE [LARGE SCALE GENOMIC DNA]</scope>
    <source>
        <strain evidence="2 3">CCM 7468</strain>
    </source>
</reference>
<protein>
    <submittedName>
        <fullName evidence="2">Uncharacterized protein</fullName>
    </submittedName>
</protein>
<dbReference type="RefSeq" id="WP_377049395.1">
    <property type="nucleotide sequence ID" value="NZ_JBHLVZ010000005.1"/>
</dbReference>
<accession>A0ABV6INS6</accession>
<organism evidence="2 3">
    <name type="scientific">Muricoccus vinaceus</name>
    <dbReference type="NCBI Taxonomy" id="424704"/>
    <lineage>
        <taxon>Bacteria</taxon>
        <taxon>Pseudomonadati</taxon>
        <taxon>Pseudomonadota</taxon>
        <taxon>Alphaproteobacteria</taxon>
        <taxon>Acetobacterales</taxon>
        <taxon>Roseomonadaceae</taxon>
        <taxon>Muricoccus</taxon>
    </lineage>
</organism>
<feature type="compositionally biased region" description="Basic and acidic residues" evidence="1">
    <location>
        <begin position="83"/>
        <end position="94"/>
    </location>
</feature>
<sequence>MTPLTPEELRRAVRKVVADYEAFVARGPAADAEEDPKAFAARHAAARSALAHLEHLMKLAPGGEGESVAGEAGALIAQARQSIRVDEQVDREGEGGMEDDDQC</sequence>
<proteinExistence type="predicted"/>
<evidence type="ECO:0000313" key="3">
    <source>
        <dbReference type="Proteomes" id="UP001589789"/>
    </source>
</evidence>
<keyword evidence="3" id="KW-1185">Reference proteome</keyword>
<feature type="region of interest" description="Disordered" evidence="1">
    <location>
        <begin position="80"/>
        <end position="103"/>
    </location>
</feature>
<gene>
    <name evidence="2" type="ORF">ACFFIC_06710</name>
</gene>
<comment type="caution">
    <text evidence="2">The sequence shown here is derived from an EMBL/GenBank/DDBJ whole genome shotgun (WGS) entry which is preliminary data.</text>
</comment>
<evidence type="ECO:0000313" key="2">
    <source>
        <dbReference type="EMBL" id="MFC0385242.1"/>
    </source>
</evidence>
<dbReference type="Proteomes" id="UP001589789">
    <property type="component" value="Unassembled WGS sequence"/>
</dbReference>
<dbReference type="EMBL" id="JBHLVZ010000005">
    <property type="protein sequence ID" value="MFC0385242.1"/>
    <property type="molecule type" value="Genomic_DNA"/>
</dbReference>
<evidence type="ECO:0000256" key="1">
    <source>
        <dbReference type="SAM" id="MobiDB-lite"/>
    </source>
</evidence>
<name>A0ABV6INS6_9PROT</name>